<dbReference type="EMBL" id="JAUEPU010000006">
    <property type="protein sequence ID" value="KAK0501836.1"/>
    <property type="molecule type" value="Genomic_DNA"/>
</dbReference>
<keyword evidence="2" id="KW-1185">Reference proteome</keyword>
<evidence type="ECO:0000313" key="2">
    <source>
        <dbReference type="Proteomes" id="UP001175228"/>
    </source>
</evidence>
<accession>A0AA39TVP9</accession>
<evidence type="ECO:0000313" key="1">
    <source>
        <dbReference type="EMBL" id="KAK0501836.1"/>
    </source>
</evidence>
<gene>
    <name evidence="1" type="ORF">EDD18DRAFT_1328702</name>
</gene>
<protein>
    <submittedName>
        <fullName evidence="1">Uncharacterized protein</fullName>
    </submittedName>
</protein>
<dbReference type="Proteomes" id="UP001175228">
    <property type="component" value="Unassembled WGS sequence"/>
</dbReference>
<dbReference type="AlphaFoldDB" id="A0AA39TVP9"/>
<comment type="caution">
    <text evidence="1">The sequence shown here is derived from an EMBL/GenBank/DDBJ whole genome shotgun (WGS) entry which is preliminary data.</text>
</comment>
<reference evidence="1" key="1">
    <citation type="submission" date="2023-06" db="EMBL/GenBank/DDBJ databases">
        <authorList>
            <consortium name="Lawrence Berkeley National Laboratory"/>
            <person name="Ahrendt S."/>
            <person name="Sahu N."/>
            <person name="Indic B."/>
            <person name="Wong-Bajracharya J."/>
            <person name="Merenyi Z."/>
            <person name="Ke H.-M."/>
            <person name="Monk M."/>
            <person name="Kocsube S."/>
            <person name="Drula E."/>
            <person name="Lipzen A."/>
            <person name="Balint B."/>
            <person name="Henrissat B."/>
            <person name="Andreopoulos B."/>
            <person name="Martin F.M."/>
            <person name="Harder C.B."/>
            <person name="Rigling D."/>
            <person name="Ford K.L."/>
            <person name="Foster G.D."/>
            <person name="Pangilinan J."/>
            <person name="Papanicolaou A."/>
            <person name="Barry K."/>
            <person name="LaButti K."/>
            <person name="Viragh M."/>
            <person name="Koriabine M."/>
            <person name="Yan M."/>
            <person name="Riley R."/>
            <person name="Champramary S."/>
            <person name="Plett K.L."/>
            <person name="Tsai I.J."/>
            <person name="Slot J."/>
            <person name="Sipos G."/>
            <person name="Plett J."/>
            <person name="Nagy L.G."/>
            <person name="Grigoriev I.V."/>
        </authorList>
    </citation>
    <scope>NUCLEOTIDE SEQUENCE</scope>
    <source>
        <strain evidence="1">HWK02</strain>
    </source>
</reference>
<proteinExistence type="predicted"/>
<sequence length="164" mass="18766">MRRWGAEEMFGLGGGAISMESEEDWMNKKKFEGAIHFLLKAMEDPNNLDACRESLKKSLGEDCFGDNVRYGAPNFWSILETRPYMHLLGPLTRMYIQLENWNKATYRSLARGSTYLQLGQHGSVVLAKKVTDTCPNRLTIVAELARRITGVHTKRKYARLSKTY</sequence>
<organism evidence="1 2">
    <name type="scientific">Armillaria luteobubalina</name>
    <dbReference type="NCBI Taxonomy" id="153913"/>
    <lineage>
        <taxon>Eukaryota</taxon>
        <taxon>Fungi</taxon>
        <taxon>Dikarya</taxon>
        <taxon>Basidiomycota</taxon>
        <taxon>Agaricomycotina</taxon>
        <taxon>Agaricomycetes</taxon>
        <taxon>Agaricomycetidae</taxon>
        <taxon>Agaricales</taxon>
        <taxon>Marasmiineae</taxon>
        <taxon>Physalacriaceae</taxon>
        <taxon>Armillaria</taxon>
    </lineage>
</organism>
<name>A0AA39TVP9_9AGAR</name>